<evidence type="ECO:0000313" key="2">
    <source>
        <dbReference type="EMBL" id="HIU22163.1"/>
    </source>
</evidence>
<dbReference type="PROSITE" id="PS00409">
    <property type="entry name" value="PROKAR_NTER_METHYL"/>
    <property type="match status" value="1"/>
</dbReference>
<feature type="transmembrane region" description="Helical" evidence="1">
    <location>
        <begin position="13"/>
        <end position="35"/>
    </location>
</feature>
<sequence length="149" mass="15851">MKSNSKGFTLIELLAVIVILAVIALIATPLIMGVIDDARKGSAKNGAYGYVKAMENTIATEMIKDTKISPAKNQTTVGKVVFDTRGNDGVVTPGTVDKAKPIDYKGTAPDRHTLKIVNGTVGQDSTITISGYSFKMDANGEWQEDTATE</sequence>
<reference evidence="2" key="1">
    <citation type="submission" date="2020-10" db="EMBL/GenBank/DDBJ databases">
        <authorList>
            <person name="Gilroy R."/>
        </authorList>
    </citation>
    <scope>NUCLEOTIDE SEQUENCE</scope>
    <source>
        <strain evidence="2">CHK197-8231</strain>
    </source>
</reference>
<dbReference type="NCBIfam" id="TIGR02532">
    <property type="entry name" value="IV_pilin_GFxxxE"/>
    <property type="match status" value="1"/>
</dbReference>
<protein>
    <submittedName>
        <fullName evidence="2">Prepilin-type N-terminal cleavage/methylation domain-containing protein</fullName>
    </submittedName>
</protein>
<dbReference type="Proteomes" id="UP000824087">
    <property type="component" value="Unassembled WGS sequence"/>
</dbReference>
<dbReference type="InterPro" id="IPR045584">
    <property type="entry name" value="Pilin-like"/>
</dbReference>
<dbReference type="SUPFAM" id="SSF54523">
    <property type="entry name" value="Pili subunits"/>
    <property type="match status" value="1"/>
</dbReference>
<comment type="caution">
    <text evidence="2">The sequence shown here is derived from an EMBL/GenBank/DDBJ whole genome shotgun (WGS) entry which is preliminary data.</text>
</comment>
<name>A0A9D1L3Q3_9BACT</name>
<reference evidence="2" key="2">
    <citation type="journal article" date="2021" name="PeerJ">
        <title>Extensive microbial diversity within the chicken gut microbiome revealed by metagenomics and culture.</title>
        <authorList>
            <person name="Gilroy R."/>
            <person name="Ravi A."/>
            <person name="Getino M."/>
            <person name="Pursley I."/>
            <person name="Horton D.L."/>
            <person name="Alikhan N.F."/>
            <person name="Baker D."/>
            <person name="Gharbi K."/>
            <person name="Hall N."/>
            <person name="Watson M."/>
            <person name="Adriaenssens E.M."/>
            <person name="Foster-Nyarko E."/>
            <person name="Jarju S."/>
            <person name="Secka A."/>
            <person name="Antonio M."/>
            <person name="Oren A."/>
            <person name="Chaudhuri R.R."/>
            <person name="La Ragione R."/>
            <person name="Hildebrand F."/>
            <person name="Pallen M.J."/>
        </authorList>
    </citation>
    <scope>NUCLEOTIDE SEQUENCE</scope>
    <source>
        <strain evidence="2">CHK197-8231</strain>
    </source>
</reference>
<keyword evidence="1" id="KW-1133">Transmembrane helix</keyword>
<organism evidence="2 3">
    <name type="scientific">Candidatus Fimihabitans intestinipullorum</name>
    <dbReference type="NCBI Taxonomy" id="2840820"/>
    <lineage>
        <taxon>Bacteria</taxon>
        <taxon>Bacillati</taxon>
        <taxon>Mycoplasmatota</taxon>
        <taxon>Mycoplasmatota incertae sedis</taxon>
        <taxon>Candidatus Fimihabitans</taxon>
    </lineage>
</organism>
<dbReference type="EMBL" id="DVML01000007">
    <property type="protein sequence ID" value="HIU22163.1"/>
    <property type="molecule type" value="Genomic_DNA"/>
</dbReference>
<gene>
    <name evidence="2" type="ORF">IAD49_01140</name>
</gene>
<evidence type="ECO:0000256" key="1">
    <source>
        <dbReference type="SAM" id="Phobius"/>
    </source>
</evidence>
<keyword evidence="1" id="KW-0812">Transmembrane</keyword>
<dbReference type="InterPro" id="IPR012902">
    <property type="entry name" value="N_methyl_site"/>
</dbReference>
<accession>A0A9D1L3Q3</accession>
<keyword evidence="1" id="KW-0472">Membrane</keyword>
<proteinExistence type="predicted"/>
<evidence type="ECO:0000313" key="3">
    <source>
        <dbReference type="Proteomes" id="UP000824087"/>
    </source>
</evidence>
<dbReference type="AlphaFoldDB" id="A0A9D1L3Q3"/>
<dbReference type="Gene3D" id="3.30.700.10">
    <property type="entry name" value="Glycoprotein, Type 4 Pilin"/>
    <property type="match status" value="1"/>
</dbReference>
<dbReference type="Pfam" id="PF07963">
    <property type="entry name" value="N_methyl"/>
    <property type="match status" value="1"/>
</dbReference>